<dbReference type="Proteomes" id="UP000183180">
    <property type="component" value="Unassembled WGS sequence"/>
</dbReference>
<dbReference type="AlphaFoldDB" id="A0A1H2JAF3"/>
<dbReference type="PRINTS" id="PR00385">
    <property type="entry name" value="P450"/>
</dbReference>
<organism evidence="9 10">
    <name type="scientific">Gordonia westfalica</name>
    <dbReference type="NCBI Taxonomy" id="158898"/>
    <lineage>
        <taxon>Bacteria</taxon>
        <taxon>Bacillati</taxon>
        <taxon>Actinomycetota</taxon>
        <taxon>Actinomycetes</taxon>
        <taxon>Mycobacteriales</taxon>
        <taxon>Gordoniaceae</taxon>
        <taxon>Gordonia</taxon>
    </lineage>
</organism>
<evidence type="ECO:0000256" key="4">
    <source>
        <dbReference type="ARBA" id="ARBA00022723"/>
    </source>
</evidence>
<dbReference type="InterPro" id="IPR017972">
    <property type="entry name" value="Cyt_P450_CS"/>
</dbReference>
<dbReference type="GO" id="GO:0020037">
    <property type="term" value="F:heme binding"/>
    <property type="evidence" value="ECO:0007669"/>
    <property type="project" value="InterPro"/>
</dbReference>
<dbReference type="Gene3D" id="1.10.630.10">
    <property type="entry name" value="Cytochrome P450"/>
    <property type="match status" value="1"/>
</dbReference>
<dbReference type="GO" id="GO:0006707">
    <property type="term" value="P:cholesterol catabolic process"/>
    <property type="evidence" value="ECO:0007669"/>
    <property type="project" value="TreeGrafter"/>
</dbReference>
<evidence type="ECO:0000256" key="6">
    <source>
        <dbReference type="ARBA" id="ARBA00023004"/>
    </source>
</evidence>
<dbReference type="InterPro" id="IPR002397">
    <property type="entry name" value="Cyt_P450_B"/>
</dbReference>
<evidence type="ECO:0000256" key="5">
    <source>
        <dbReference type="ARBA" id="ARBA00023002"/>
    </source>
</evidence>
<dbReference type="GO" id="GO:0036199">
    <property type="term" value="F:cholest-4-en-3-one 26-monooxygenase activity"/>
    <property type="evidence" value="ECO:0007669"/>
    <property type="project" value="TreeGrafter"/>
</dbReference>
<evidence type="ECO:0000256" key="8">
    <source>
        <dbReference type="RuleBase" id="RU000461"/>
    </source>
</evidence>
<keyword evidence="7 8" id="KW-0503">Monooxygenase</keyword>
<keyword evidence="6 8" id="KW-0408">Iron</keyword>
<dbReference type="InterPro" id="IPR036396">
    <property type="entry name" value="Cyt_P450_sf"/>
</dbReference>
<dbReference type="InterPro" id="IPR001128">
    <property type="entry name" value="Cyt_P450"/>
</dbReference>
<evidence type="ECO:0000256" key="2">
    <source>
        <dbReference type="ARBA" id="ARBA00010617"/>
    </source>
</evidence>
<evidence type="ECO:0000313" key="10">
    <source>
        <dbReference type="Proteomes" id="UP000183180"/>
    </source>
</evidence>
<accession>A0A1H2JAF3</accession>
<protein>
    <submittedName>
        <fullName evidence="9">Cytochrome P450</fullName>
    </submittedName>
</protein>
<evidence type="ECO:0000256" key="3">
    <source>
        <dbReference type="ARBA" id="ARBA00022617"/>
    </source>
</evidence>
<dbReference type="GO" id="GO:0008395">
    <property type="term" value="F:steroid hydroxylase activity"/>
    <property type="evidence" value="ECO:0007669"/>
    <property type="project" value="TreeGrafter"/>
</dbReference>
<name>A0A1H2JAF3_9ACTN</name>
<dbReference type="PROSITE" id="PS00086">
    <property type="entry name" value="CYTOCHROME_P450"/>
    <property type="match status" value="1"/>
</dbReference>
<dbReference type="GO" id="GO:0005506">
    <property type="term" value="F:iron ion binding"/>
    <property type="evidence" value="ECO:0007669"/>
    <property type="project" value="InterPro"/>
</dbReference>
<dbReference type="EMBL" id="FNLM01000034">
    <property type="protein sequence ID" value="SDU53115.1"/>
    <property type="molecule type" value="Genomic_DNA"/>
</dbReference>
<dbReference type="PRINTS" id="PR00359">
    <property type="entry name" value="BP450"/>
</dbReference>
<comment type="similarity">
    <text evidence="2 8">Belongs to the cytochrome P450 family.</text>
</comment>
<dbReference type="Pfam" id="PF00067">
    <property type="entry name" value="p450"/>
    <property type="match status" value="1"/>
</dbReference>
<proteinExistence type="inferred from homology"/>
<dbReference type="PANTHER" id="PTHR46696:SF4">
    <property type="entry name" value="BIOTIN BIOSYNTHESIS CYTOCHROME P450"/>
    <property type="match status" value="1"/>
</dbReference>
<evidence type="ECO:0000256" key="7">
    <source>
        <dbReference type="ARBA" id="ARBA00023033"/>
    </source>
</evidence>
<dbReference type="PANTHER" id="PTHR46696">
    <property type="entry name" value="P450, PUTATIVE (EUROFUNG)-RELATED"/>
    <property type="match status" value="1"/>
</dbReference>
<comment type="cofactor">
    <cofactor evidence="1">
        <name>heme</name>
        <dbReference type="ChEBI" id="CHEBI:30413"/>
    </cofactor>
</comment>
<dbReference type="STRING" id="158898.SAMN04488548_1341888"/>
<gene>
    <name evidence="9" type="ORF">SAMN04488548_1341888</name>
</gene>
<dbReference type="SUPFAM" id="SSF48264">
    <property type="entry name" value="Cytochrome P450"/>
    <property type="match status" value="1"/>
</dbReference>
<evidence type="ECO:0000256" key="1">
    <source>
        <dbReference type="ARBA" id="ARBA00001971"/>
    </source>
</evidence>
<keyword evidence="4 8" id="KW-0479">Metal-binding</keyword>
<reference evidence="9 10" key="1">
    <citation type="submission" date="2016-10" db="EMBL/GenBank/DDBJ databases">
        <authorList>
            <person name="de Groot N.N."/>
        </authorList>
    </citation>
    <scope>NUCLEOTIDE SEQUENCE [LARGE SCALE GENOMIC DNA]</scope>
    <source>
        <strain evidence="9 10">DSM 44215</strain>
    </source>
</reference>
<sequence length="401" mass="42896">MPRIDFPVVVAPAVPVGDAEDMLALDDPAFLSRFHAGHPVQRIGDSPFFAVGTWDLIADVVRRPQEFSSNLTATMVCHDDGSVSEFPVAGLGDAMHVLATADGPRHRLHRSLVMPSLTPARIRALEPYVTEVVDTAWTEGVQDDRIDWIHAVAQRVPITVVTELLGLPHDDVDDLARWAGGTNVLIDGVITPDQLTTATTAVGELTSYLDGALASTPGRGVLADIAAAVDRGDLDRPSAVMVLLQLVAAGSDSTVGLLTSAVRILARHPDVAARLRGEPGLIPAFIDETLRLESPFRGHFRHVVGDTTLGDAHLPAGSHVYLMWRAANRDPDQFDDPSRIDLDSTTATRTGHGTHLAFGKGLHLCVGAALARLQGRLSIGRLLSATTHFRQSSSGELTLVR</sequence>
<keyword evidence="5 8" id="KW-0560">Oxidoreductase</keyword>
<keyword evidence="3 8" id="KW-0349">Heme</keyword>
<evidence type="ECO:0000313" key="9">
    <source>
        <dbReference type="EMBL" id="SDU53115.1"/>
    </source>
</evidence>